<dbReference type="AlphaFoldDB" id="A0A0K1Q578"/>
<dbReference type="RefSeq" id="WP_146652088.1">
    <property type="nucleotide sequence ID" value="NZ_CP012333.1"/>
</dbReference>
<dbReference type="KEGG" id="llu:AKJ09_07551"/>
<evidence type="ECO:0008006" key="4">
    <source>
        <dbReference type="Google" id="ProtNLM"/>
    </source>
</evidence>
<evidence type="ECO:0000313" key="2">
    <source>
        <dbReference type="EMBL" id="AKV00888.1"/>
    </source>
</evidence>
<protein>
    <recommendedName>
        <fullName evidence="4">Iron-containing redox enzyme family protein</fullName>
    </recommendedName>
</protein>
<dbReference type="OrthoDB" id="9781226at2"/>
<dbReference type="SMART" id="SM01236">
    <property type="entry name" value="Haem_oxygenase_2"/>
    <property type="match status" value="1"/>
</dbReference>
<dbReference type="GO" id="GO:0016491">
    <property type="term" value="F:oxidoreductase activity"/>
    <property type="evidence" value="ECO:0007669"/>
    <property type="project" value="UniProtKB-KW"/>
</dbReference>
<keyword evidence="3" id="KW-1185">Reference proteome</keyword>
<dbReference type="Proteomes" id="UP000064967">
    <property type="component" value="Chromosome"/>
</dbReference>
<sequence length="263" mass="29630">MIPLTHPTVQRLLAIMDQKHHWAYPALTRPGLTRKQLLVHFQHEYATYVRDFPVLLARALGQVPDLPDVRRALAENLYEEQTGGLSKSAPHPELFLRMMEGLGFSRDDFEESALDRDLHEAAASYKQWLRARSVESPWQAAVALLTIFVEGSVNERAELEGSYVRRRGEDAVKHHALVVHYGCPPSAMQLVRAHGDVEGGHRGDAWRIVLDHTKDETIAKIVVETCMDALARWQRYRDGVAARLGIERDHSLTAAPPVVAATR</sequence>
<dbReference type="InterPro" id="IPR039068">
    <property type="entry name" value="PqqC-like"/>
</dbReference>
<dbReference type="EMBL" id="CP012333">
    <property type="protein sequence ID" value="AKV00888.1"/>
    <property type="molecule type" value="Genomic_DNA"/>
</dbReference>
<dbReference type="Pfam" id="PF14518">
    <property type="entry name" value="Haem_oxygenas_2"/>
    <property type="match status" value="1"/>
</dbReference>
<evidence type="ECO:0000313" key="3">
    <source>
        <dbReference type="Proteomes" id="UP000064967"/>
    </source>
</evidence>
<accession>A0A0K1Q578</accession>
<keyword evidence="1" id="KW-0560">Oxidoreductase</keyword>
<reference evidence="2 3" key="1">
    <citation type="submission" date="2015-08" db="EMBL/GenBank/DDBJ databases">
        <authorList>
            <person name="Babu N.S."/>
            <person name="Beckwith C.J."/>
            <person name="Beseler K.G."/>
            <person name="Brison A."/>
            <person name="Carone J.V."/>
            <person name="Caskin T.P."/>
            <person name="Diamond M."/>
            <person name="Durham M.E."/>
            <person name="Foxe J.M."/>
            <person name="Go M."/>
            <person name="Henderson B.A."/>
            <person name="Jones I.B."/>
            <person name="McGettigan J.A."/>
            <person name="Micheletti S.J."/>
            <person name="Nasrallah M.E."/>
            <person name="Ortiz D."/>
            <person name="Piller C.R."/>
            <person name="Privatt S.R."/>
            <person name="Schneider S.L."/>
            <person name="Sharp S."/>
            <person name="Smith T.C."/>
            <person name="Stanton J.D."/>
            <person name="Ullery H.E."/>
            <person name="Wilson R.J."/>
            <person name="Serrano M.G."/>
            <person name="Buck G."/>
            <person name="Lee V."/>
            <person name="Wang Y."/>
            <person name="Carvalho R."/>
            <person name="Voegtly L."/>
            <person name="Shi R."/>
            <person name="Duckworth R."/>
            <person name="Johnson A."/>
            <person name="Loviza R."/>
            <person name="Walstead R."/>
            <person name="Shah Z."/>
            <person name="Kiflezghi M."/>
            <person name="Wade K."/>
            <person name="Ball S.L."/>
            <person name="Bradley K.W."/>
            <person name="Asai D.J."/>
            <person name="Bowman C.A."/>
            <person name="Russell D.A."/>
            <person name="Pope W.H."/>
            <person name="Jacobs-Sera D."/>
            <person name="Hendrix R.W."/>
            <person name="Hatfull G.F."/>
        </authorList>
    </citation>
    <scope>NUCLEOTIDE SEQUENCE [LARGE SCALE GENOMIC DNA]</scope>
    <source>
        <strain evidence="2 3">DSM 27648</strain>
    </source>
</reference>
<proteinExistence type="predicted"/>
<name>A0A0K1Q578_9BACT</name>
<dbReference type="STRING" id="1391654.AKJ09_07551"/>
<dbReference type="PANTHER" id="PTHR40279:SF3">
    <property type="entry name" value="4-AMINOBENZOATE SYNTHASE"/>
    <property type="match status" value="1"/>
</dbReference>
<dbReference type="Gene3D" id="1.20.910.10">
    <property type="entry name" value="Heme oxygenase-like"/>
    <property type="match status" value="1"/>
</dbReference>
<dbReference type="SUPFAM" id="SSF48613">
    <property type="entry name" value="Heme oxygenase-like"/>
    <property type="match status" value="1"/>
</dbReference>
<gene>
    <name evidence="2" type="ORF">AKJ09_07551</name>
</gene>
<organism evidence="2 3">
    <name type="scientific">Labilithrix luteola</name>
    <dbReference type="NCBI Taxonomy" id="1391654"/>
    <lineage>
        <taxon>Bacteria</taxon>
        <taxon>Pseudomonadati</taxon>
        <taxon>Myxococcota</taxon>
        <taxon>Polyangia</taxon>
        <taxon>Polyangiales</taxon>
        <taxon>Labilitrichaceae</taxon>
        <taxon>Labilithrix</taxon>
    </lineage>
</organism>
<dbReference type="InterPro" id="IPR016084">
    <property type="entry name" value="Haem_Oase-like_multi-hlx"/>
</dbReference>
<dbReference type="PANTHER" id="PTHR40279">
    <property type="entry name" value="PQQC-LIKE PROTEIN"/>
    <property type="match status" value="1"/>
</dbReference>
<evidence type="ECO:0000256" key="1">
    <source>
        <dbReference type="ARBA" id="ARBA00023002"/>
    </source>
</evidence>